<dbReference type="Pfam" id="PF00590">
    <property type="entry name" value="TP_methylase"/>
    <property type="match status" value="1"/>
</dbReference>
<dbReference type="CDD" id="cd11646">
    <property type="entry name" value="Precorrin_3B_C17_MT"/>
    <property type="match status" value="1"/>
</dbReference>
<evidence type="ECO:0000256" key="1">
    <source>
        <dbReference type="ARBA" id="ARBA00004953"/>
    </source>
</evidence>
<dbReference type="InterPro" id="IPR051810">
    <property type="entry name" value="Precorrin_MeTrfase"/>
</dbReference>
<accession>I7LJU2</accession>
<dbReference type="Proteomes" id="UP000007652">
    <property type="component" value="Unassembled WGS sequence"/>
</dbReference>
<dbReference type="GO" id="GO:0009236">
    <property type="term" value="P:cobalamin biosynthetic process"/>
    <property type="evidence" value="ECO:0007669"/>
    <property type="project" value="UniProtKB-UniPathway"/>
</dbReference>
<dbReference type="AlphaFoldDB" id="I7LJU2"/>
<dbReference type="InterPro" id="IPR035996">
    <property type="entry name" value="4pyrrol_Methylase_sf"/>
</dbReference>
<dbReference type="PANTHER" id="PTHR47036:SF1">
    <property type="entry name" value="COBALT-FACTOR III C(17)-METHYLTRANSFERASE-RELATED"/>
    <property type="match status" value="1"/>
</dbReference>
<dbReference type="NCBIfam" id="TIGR01466">
    <property type="entry name" value="cobJ_cbiH"/>
    <property type="match status" value="1"/>
</dbReference>
<dbReference type="Gene3D" id="3.40.1010.10">
    <property type="entry name" value="Cobalt-precorrin-4 Transmethylase, Domain 1"/>
    <property type="match status" value="1"/>
</dbReference>
<dbReference type="RefSeq" id="WP_008909201.1">
    <property type="nucleotide sequence ID" value="NZ_CAKP01000096.1"/>
</dbReference>
<sequence length="239" mass="26770">MAKLYVIGIGSGQREDMTLRAVECIKKCQVIVGYDFYIELIKDFIKDKVIIKTSMKSEVERCRLAISKVKEGYDTGVISSGDSGLYGMAGLLLELNTDIEYEIIPGVTSAFLAAASLGAPIMHDFCSISLSDLLTPWQIIEKRIKAAAEGDFVIALYNPKSSARVYNLNRALEIILRYRNPKTFVGIVKNARRYNEEKIITTLDSINLENIDMRTILIIGNSMTYVKDGYMITPRGYII</sequence>
<dbReference type="UniPathway" id="UPA00148"/>
<name>I7LJU2_9CLOT</name>
<dbReference type="Gene3D" id="3.30.950.10">
    <property type="entry name" value="Methyltransferase, Cobalt-precorrin-4 Transmethylase, Domain 2"/>
    <property type="match status" value="1"/>
</dbReference>
<evidence type="ECO:0000313" key="7">
    <source>
        <dbReference type="EMBL" id="CCJ33943.1"/>
    </source>
</evidence>
<comment type="caution">
    <text evidence="7">The sequence shown here is derived from an EMBL/GenBank/DDBJ whole genome shotgun (WGS) entry which is preliminary data.</text>
</comment>
<keyword evidence="4 7" id="KW-0808">Transferase</keyword>
<keyword evidence="8" id="KW-1185">Reference proteome</keyword>
<dbReference type="InterPro" id="IPR006363">
    <property type="entry name" value="Cbl_synth_CobJ/CibH_dom"/>
</dbReference>
<dbReference type="GO" id="GO:0008168">
    <property type="term" value="F:methyltransferase activity"/>
    <property type="evidence" value="ECO:0007669"/>
    <property type="project" value="UniProtKB-KW"/>
</dbReference>
<organism evidence="7 8">
    <name type="scientific">Caloramator australicus RC3</name>
    <dbReference type="NCBI Taxonomy" id="857293"/>
    <lineage>
        <taxon>Bacteria</taxon>
        <taxon>Bacillati</taxon>
        <taxon>Bacillota</taxon>
        <taxon>Clostridia</taxon>
        <taxon>Eubacteriales</taxon>
        <taxon>Clostridiaceae</taxon>
        <taxon>Caloramator</taxon>
    </lineage>
</organism>
<reference evidence="7 8" key="1">
    <citation type="journal article" date="2011" name="J. Bacteriol.">
        <title>Draft genome sequence of Caloramator australicus strain RC3T, a thermoanaerobe from the Great Artesian Basin of Australia.</title>
        <authorList>
            <person name="Ogg C.D."/>
            <person name="Patel B.K.C."/>
        </authorList>
    </citation>
    <scope>NUCLEOTIDE SEQUENCE [LARGE SCALE GENOMIC DNA]</scope>
    <source>
        <strain evidence="7 8">RC3</strain>
    </source>
</reference>
<evidence type="ECO:0000256" key="4">
    <source>
        <dbReference type="ARBA" id="ARBA00022679"/>
    </source>
</evidence>
<proteinExistence type="predicted"/>
<dbReference type="STRING" id="857293.CAAU_1859"/>
<keyword evidence="5" id="KW-0949">S-adenosyl-L-methionine</keyword>
<keyword evidence="3 7" id="KW-0489">Methyltransferase</keyword>
<protein>
    <submittedName>
        <fullName evidence="7">Cobalt-precorrin-3b C17-methyltransferase</fullName>
    </submittedName>
</protein>
<evidence type="ECO:0000313" key="8">
    <source>
        <dbReference type="Proteomes" id="UP000007652"/>
    </source>
</evidence>
<dbReference type="PANTHER" id="PTHR47036">
    <property type="entry name" value="COBALT-FACTOR III C(17)-METHYLTRANSFERASE-RELATED"/>
    <property type="match status" value="1"/>
</dbReference>
<evidence type="ECO:0000256" key="2">
    <source>
        <dbReference type="ARBA" id="ARBA00022573"/>
    </source>
</evidence>
<dbReference type="SUPFAM" id="SSF53790">
    <property type="entry name" value="Tetrapyrrole methylase"/>
    <property type="match status" value="1"/>
</dbReference>
<dbReference type="EMBL" id="CAKP01000096">
    <property type="protein sequence ID" value="CCJ33943.1"/>
    <property type="molecule type" value="Genomic_DNA"/>
</dbReference>
<evidence type="ECO:0000256" key="5">
    <source>
        <dbReference type="ARBA" id="ARBA00022691"/>
    </source>
</evidence>
<gene>
    <name evidence="7" type="ORF">CAAU_1859</name>
</gene>
<dbReference type="eggNOG" id="COG1010">
    <property type="taxonomic scope" value="Bacteria"/>
</dbReference>
<feature type="domain" description="Tetrapyrrole methylase" evidence="6">
    <location>
        <begin position="3"/>
        <end position="206"/>
    </location>
</feature>
<evidence type="ECO:0000256" key="3">
    <source>
        <dbReference type="ARBA" id="ARBA00022603"/>
    </source>
</evidence>
<comment type="pathway">
    <text evidence="1">Cofactor biosynthesis; adenosylcobalamin biosynthesis.</text>
</comment>
<keyword evidence="2" id="KW-0169">Cobalamin biosynthesis</keyword>
<dbReference type="OrthoDB" id="9772960at2"/>
<dbReference type="InterPro" id="IPR000878">
    <property type="entry name" value="4pyrrol_Mease"/>
</dbReference>
<dbReference type="GO" id="GO:0032259">
    <property type="term" value="P:methylation"/>
    <property type="evidence" value="ECO:0007669"/>
    <property type="project" value="UniProtKB-KW"/>
</dbReference>
<evidence type="ECO:0000259" key="6">
    <source>
        <dbReference type="Pfam" id="PF00590"/>
    </source>
</evidence>
<dbReference type="InterPro" id="IPR014777">
    <property type="entry name" value="4pyrrole_Mease_sub1"/>
</dbReference>
<dbReference type="InterPro" id="IPR014776">
    <property type="entry name" value="4pyrrole_Mease_sub2"/>
</dbReference>